<dbReference type="SUPFAM" id="SSF52833">
    <property type="entry name" value="Thioredoxin-like"/>
    <property type="match status" value="1"/>
</dbReference>
<keyword evidence="3" id="KW-1185">Reference proteome</keyword>
<dbReference type="Gene3D" id="3.40.30.10">
    <property type="entry name" value="Glutaredoxin"/>
    <property type="match status" value="1"/>
</dbReference>
<dbReference type="PIRSF" id="PIRSF006402">
    <property type="entry name" value="UCP006402_thioredoxin"/>
    <property type="match status" value="1"/>
</dbReference>
<dbReference type="InterPro" id="IPR024705">
    <property type="entry name" value="Ssp411"/>
</dbReference>
<evidence type="ECO:0000313" key="3">
    <source>
        <dbReference type="Proteomes" id="UP001209878"/>
    </source>
</evidence>
<sequence>MLARCRLTAQFLGRKRIVSAFQGIEFTPQATDWQWVRMSSTSDEEKKYSNRLGLEKSPYLLQHASNPVDWYSWGTEAFEKAKQEDKPIFLSVGYSTCHWCHVMERESFESKEIGEILNKHFVSIKVDREERPDIDKIYMTFVQMTAGGGGWPMNVWLTPDLKPMVGGTYFPPDNKYAGHPGFKSVLLHIIDKWDHDREGLRNQGSAIVQALSQMDDSRSKSKSLVPSKSLLRKGYAMLVSSYDSDMGGFGKAPKFPQPVNFNYLFGVNAGEPETRQGEKALAMAVHTLRMMAKGGIYDHVAKGFHRYSTDAQWHVPHFEKMLYDQAQLAAAYLDAYQLTKDKEFANVARDVLEYVSRDLSHREGGFYSAEDADSYPAKASTEKVEGAFCVWRESEVRDILTESVPKHAGVTEADVMCHHYDIRKNGNVTPEQDPHGELTGKNVLIVRKSLEDTVKKFGLSHSETKDILKRGREALFEVRKQRPAPHLDDKMITSWNGLMISAYAKAGQVLGDDSYTERALQAVQFLRAHMFRSASGVLLRSCYACSSGDTVTQTSVPIEGFSDDYAFLIQGLLDLYETCHDLDLLKWAELLQTKQNDLFWDEEHGGYFTSPAGDSSVILRMKSDQDGAEPSANSVSAMNLQRLSHYLQRKEWWERAGHTMGAFSHTLTQVPVALPQMLCALLAWHTPWKQIIIFGDKDAADTTELVRCVQSHFIPNKILIVVDSNDKDNDYLKSKLEILQSLEKMEGKATAYVCEDFTCKTPVNTVAALTKLLQ</sequence>
<gene>
    <name evidence="2" type="ORF">NP493_342g01014</name>
</gene>
<evidence type="ECO:0000259" key="1">
    <source>
        <dbReference type="Pfam" id="PF03190"/>
    </source>
</evidence>
<organism evidence="2 3">
    <name type="scientific">Ridgeia piscesae</name>
    <name type="common">Tubeworm</name>
    <dbReference type="NCBI Taxonomy" id="27915"/>
    <lineage>
        <taxon>Eukaryota</taxon>
        <taxon>Metazoa</taxon>
        <taxon>Spiralia</taxon>
        <taxon>Lophotrochozoa</taxon>
        <taxon>Annelida</taxon>
        <taxon>Polychaeta</taxon>
        <taxon>Sedentaria</taxon>
        <taxon>Canalipalpata</taxon>
        <taxon>Sabellida</taxon>
        <taxon>Siboglinidae</taxon>
        <taxon>Ridgeia</taxon>
    </lineage>
</organism>
<dbReference type="Gene3D" id="1.50.10.10">
    <property type="match status" value="2"/>
</dbReference>
<name>A0AAD9L3M4_RIDPI</name>
<dbReference type="PANTHER" id="PTHR42899:SF1">
    <property type="entry name" value="SPERMATOGENESIS-ASSOCIATED PROTEIN 20"/>
    <property type="match status" value="1"/>
</dbReference>
<dbReference type="SUPFAM" id="SSF48208">
    <property type="entry name" value="Six-hairpin glycosidases"/>
    <property type="match status" value="1"/>
</dbReference>
<dbReference type="AlphaFoldDB" id="A0AAD9L3M4"/>
<dbReference type="Proteomes" id="UP001209878">
    <property type="component" value="Unassembled WGS sequence"/>
</dbReference>
<evidence type="ECO:0000313" key="2">
    <source>
        <dbReference type="EMBL" id="KAK2182652.1"/>
    </source>
</evidence>
<dbReference type="InterPro" id="IPR008928">
    <property type="entry name" value="6-hairpin_glycosidase_sf"/>
</dbReference>
<feature type="domain" description="Spermatogenesis-associated protein 20-like TRX" evidence="1">
    <location>
        <begin position="50"/>
        <end position="211"/>
    </location>
</feature>
<accession>A0AAD9L3M4</accession>
<dbReference type="InterPro" id="IPR012341">
    <property type="entry name" value="6hp_glycosidase-like_sf"/>
</dbReference>
<dbReference type="EMBL" id="JAODUO010000342">
    <property type="protein sequence ID" value="KAK2182652.1"/>
    <property type="molecule type" value="Genomic_DNA"/>
</dbReference>
<reference evidence="2" key="1">
    <citation type="journal article" date="2023" name="Mol. Biol. Evol.">
        <title>Third-Generation Sequencing Reveals the Adaptive Role of the Epigenome in Three Deep-Sea Polychaetes.</title>
        <authorList>
            <person name="Perez M."/>
            <person name="Aroh O."/>
            <person name="Sun Y."/>
            <person name="Lan Y."/>
            <person name="Juniper S.K."/>
            <person name="Young C.R."/>
            <person name="Angers B."/>
            <person name="Qian P.Y."/>
        </authorList>
    </citation>
    <scope>NUCLEOTIDE SEQUENCE</scope>
    <source>
        <strain evidence="2">R07B-5</strain>
    </source>
</reference>
<dbReference type="Pfam" id="PF03190">
    <property type="entry name" value="Thioredox_DsbH"/>
    <property type="match status" value="1"/>
</dbReference>
<dbReference type="InterPro" id="IPR036249">
    <property type="entry name" value="Thioredoxin-like_sf"/>
</dbReference>
<proteinExistence type="predicted"/>
<dbReference type="PANTHER" id="PTHR42899">
    <property type="entry name" value="SPERMATOGENESIS-ASSOCIATED PROTEIN 20"/>
    <property type="match status" value="1"/>
</dbReference>
<comment type="caution">
    <text evidence="2">The sequence shown here is derived from an EMBL/GenBank/DDBJ whole genome shotgun (WGS) entry which is preliminary data.</text>
</comment>
<protein>
    <recommendedName>
        <fullName evidence="1">Spermatogenesis-associated protein 20-like TRX domain-containing protein</fullName>
    </recommendedName>
</protein>
<dbReference type="GO" id="GO:0005975">
    <property type="term" value="P:carbohydrate metabolic process"/>
    <property type="evidence" value="ECO:0007669"/>
    <property type="project" value="InterPro"/>
</dbReference>
<dbReference type="CDD" id="cd02955">
    <property type="entry name" value="SSP411"/>
    <property type="match status" value="1"/>
</dbReference>
<dbReference type="InterPro" id="IPR004879">
    <property type="entry name" value="Ssp411-like_TRX"/>
</dbReference>